<evidence type="ECO:0000313" key="4">
    <source>
        <dbReference type="Proteomes" id="UP000251314"/>
    </source>
</evidence>
<keyword evidence="4" id="KW-1185">Reference proteome</keyword>
<dbReference type="Proteomes" id="UP000251314">
    <property type="component" value="Unassembled WGS sequence"/>
</dbReference>
<comment type="caution">
    <text evidence="3">The sequence shown here is derived from an EMBL/GenBank/DDBJ whole genome shotgun (WGS) entry which is preliminary data.</text>
</comment>
<protein>
    <submittedName>
        <fullName evidence="3">Uncharacterized protein</fullName>
    </submittedName>
</protein>
<name>A0A329SW71_9STRA</name>
<reference evidence="2" key="3">
    <citation type="submission" date="2021-01" db="EMBL/GenBank/DDBJ databases">
        <title>Phytophthora aleatoria, a newly-described species from Pinus radiata is distinct from Phytophthora cactorum isolates based on comparative genomics.</title>
        <authorList>
            <person name="Mcdougal R."/>
            <person name="Panda P."/>
            <person name="Williams N."/>
            <person name="Studholme D.J."/>
        </authorList>
    </citation>
    <scope>NUCLEOTIDE SEQUENCE</scope>
    <source>
        <strain evidence="2">NZFS 3830</strain>
    </source>
</reference>
<dbReference type="Proteomes" id="UP000697107">
    <property type="component" value="Unassembled WGS sequence"/>
</dbReference>
<accession>A0A329SW71</accession>
<dbReference type="OrthoDB" id="88465at2759"/>
<proteinExistence type="predicted"/>
<evidence type="ECO:0000313" key="3">
    <source>
        <dbReference type="EMBL" id="RAW40910.1"/>
    </source>
</evidence>
<dbReference type="AlphaFoldDB" id="A0A329SW71"/>
<dbReference type="EMBL" id="RCML01000450">
    <property type="protein sequence ID" value="KAG2976735.1"/>
    <property type="molecule type" value="Genomic_DNA"/>
</dbReference>
<evidence type="ECO:0000313" key="1">
    <source>
        <dbReference type="EMBL" id="KAG2976735.1"/>
    </source>
</evidence>
<sequence>MHIFAPRLTFSPTSKSPGSFFSPALDDQGEPTGDKVCKTCGKCRKHTPRTGYTNLVSQARESHPTYEDEMRDASALATGTLAPWANQKATNRFAWMMWIVMCNLPFSFCESGETRRFTNLPFNSVDTLYGNI</sequence>
<reference evidence="1" key="2">
    <citation type="submission" date="2018-10" db="EMBL/GenBank/DDBJ databases">
        <title>Effector identification in a new, highly contiguous assembly of the strawberry crown rot pathogen Phytophthora cactorum.</title>
        <authorList>
            <person name="Armitage A.D."/>
            <person name="Nellist C.F."/>
            <person name="Bates H."/>
            <person name="Vickerstaff R.J."/>
            <person name="Harrison R.J."/>
        </authorList>
    </citation>
    <scope>NUCLEOTIDE SEQUENCE</scope>
    <source>
        <strain evidence="1">P415</strain>
    </source>
</reference>
<gene>
    <name evidence="2" type="ORF">JG687_00019148</name>
    <name evidence="3" type="ORF">PC110_g2854</name>
    <name evidence="1" type="ORF">PC118_g13263</name>
</gene>
<dbReference type="VEuPathDB" id="FungiDB:PC110_g2854"/>
<evidence type="ECO:0000313" key="2">
    <source>
        <dbReference type="EMBL" id="KAG6942280.1"/>
    </source>
</evidence>
<dbReference type="EMBL" id="MJFZ01000039">
    <property type="protein sequence ID" value="RAW40910.1"/>
    <property type="molecule type" value="Genomic_DNA"/>
</dbReference>
<reference evidence="3 4" key="1">
    <citation type="submission" date="2018-01" db="EMBL/GenBank/DDBJ databases">
        <title>Draft genome of the strawberry crown rot pathogen Phytophthora cactorum.</title>
        <authorList>
            <person name="Armitage A.D."/>
            <person name="Lysoe E."/>
            <person name="Nellist C.F."/>
            <person name="Harrison R.J."/>
            <person name="Brurberg M.B."/>
        </authorList>
    </citation>
    <scope>NUCLEOTIDE SEQUENCE [LARGE SCALE GENOMIC DNA]</scope>
    <source>
        <strain evidence="3 4">10300</strain>
    </source>
</reference>
<organism evidence="3 4">
    <name type="scientific">Phytophthora cactorum</name>
    <dbReference type="NCBI Taxonomy" id="29920"/>
    <lineage>
        <taxon>Eukaryota</taxon>
        <taxon>Sar</taxon>
        <taxon>Stramenopiles</taxon>
        <taxon>Oomycota</taxon>
        <taxon>Peronosporomycetes</taxon>
        <taxon>Peronosporales</taxon>
        <taxon>Peronosporaceae</taxon>
        <taxon>Phytophthora</taxon>
    </lineage>
</organism>
<dbReference type="EMBL" id="JAENGZ010003059">
    <property type="protein sequence ID" value="KAG6942280.1"/>
    <property type="molecule type" value="Genomic_DNA"/>
</dbReference>
<dbReference type="Proteomes" id="UP000688947">
    <property type="component" value="Unassembled WGS sequence"/>
</dbReference>